<dbReference type="EMBL" id="PUIB01000032">
    <property type="protein sequence ID" value="PQO26234.1"/>
    <property type="molecule type" value="Genomic_DNA"/>
</dbReference>
<dbReference type="PANTHER" id="PTHR33408">
    <property type="entry name" value="TRANSPOSASE"/>
    <property type="match status" value="1"/>
</dbReference>
<gene>
    <name evidence="3" type="ORF">C5Y98_30765</name>
</gene>
<feature type="compositionally biased region" description="Basic and acidic residues" evidence="1">
    <location>
        <begin position="194"/>
        <end position="217"/>
    </location>
</feature>
<reference evidence="3 4" key="1">
    <citation type="submission" date="2018-02" db="EMBL/GenBank/DDBJ databases">
        <title>Comparative genomes isolates from brazilian mangrove.</title>
        <authorList>
            <person name="Araujo J.E."/>
            <person name="Taketani R.G."/>
            <person name="Silva M.C.P."/>
            <person name="Loureco M.V."/>
            <person name="Andreote F.D."/>
        </authorList>
    </citation>
    <scope>NUCLEOTIDE SEQUENCE [LARGE SCALE GENOMIC DNA]</scope>
    <source>
        <strain evidence="3 4">NAP PRIS-MGV</strain>
    </source>
</reference>
<feature type="non-terminal residue" evidence="3">
    <location>
        <position position="217"/>
    </location>
</feature>
<evidence type="ECO:0000259" key="2">
    <source>
        <dbReference type="Pfam" id="PF05598"/>
    </source>
</evidence>
<dbReference type="Proteomes" id="UP000239388">
    <property type="component" value="Unassembled WGS sequence"/>
</dbReference>
<organism evidence="3 4">
    <name type="scientific">Blastopirellula marina</name>
    <dbReference type="NCBI Taxonomy" id="124"/>
    <lineage>
        <taxon>Bacteria</taxon>
        <taxon>Pseudomonadati</taxon>
        <taxon>Planctomycetota</taxon>
        <taxon>Planctomycetia</taxon>
        <taxon>Pirellulales</taxon>
        <taxon>Pirellulaceae</taxon>
        <taxon>Blastopirellula</taxon>
    </lineage>
</organism>
<feature type="domain" description="Transposase InsH N-terminal" evidence="2">
    <location>
        <begin position="17"/>
        <end position="111"/>
    </location>
</feature>
<accession>A0A2S8F2T0</accession>
<dbReference type="PANTHER" id="PTHR33408:SF4">
    <property type="entry name" value="TRANSPOSASE DDE DOMAIN-CONTAINING PROTEIN"/>
    <property type="match status" value="1"/>
</dbReference>
<name>A0A2S8F2T0_9BACT</name>
<feature type="region of interest" description="Disordered" evidence="1">
    <location>
        <begin position="172"/>
        <end position="217"/>
    </location>
</feature>
<comment type="caution">
    <text evidence="3">The sequence shown here is derived from an EMBL/GenBank/DDBJ whole genome shotgun (WGS) entry which is preliminary data.</text>
</comment>
<protein>
    <submittedName>
        <fullName evidence="3">IS5/IS1182 family transposase</fullName>
    </submittedName>
</protein>
<sequence length="217" mass="24684">MRVKRPERHQVQWRDASLDQLIPRDHRVRAVWAYVDALDLTSLYQKIRAVEGAAGRDAVDPKILMSLWMFAIIEGVSSARHLARLCKRDLAYMWICGDVGVNHHLLSDFRAQSGDFLDQLLTDTIATLIYQNVVTLETVAQDGMRVRANAGGSSFHRQKTLEKCRAEAAEQVKRLRDENDDDSDTGVSNSRRQAAAERAAREQEERINQALKDLEEL</sequence>
<dbReference type="Pfam" id="PF05598">
    <property type="entry name" value="DUF772"/>
    <property type="match status" value="1"/>
</dbReference>
<evidence type="ECO:0000313" key="3">
    <source>
        <dbReference type="EMBL" id="PQO26234.1"/>
    </source>
</evidence>
<proteinExistence type="predicted"/>
<dbReference type="InterPro" id="IPR008490">
    <property type="entry name" value="Transposase_InsH_N"/>
</dbReference>
<evidence type="ECO:0000313" key="4">
    <source>
        <dbReference type="Proteomes" id="UP000239388"/>
    </source>
</evidence>
<dbReference type="AlphaFoldDB" id="A0A2S8F2T0"/>
<evidence type="ECO:0000256" key="1">
    <source>
        <dbReference type="SAM" id="MobiDB-lite"/>
    </source>
</evidence>